<proteinExistence type="predicted"/>
<sequence>MRKEGRKLVDDLTLLLELYQDMYANVCNTYDILINFSDNELQYPLAASYLSLAHNSYTHAHIYISTHDLRDSDFEKILVAYKNVKVSFDELMVHRNMNVYRLSNRYNEFKNAYLLSKRSLESILEVRVPQ</sequence>
<reference evidence="1 2" key="1">
    <citation type="submission" date="2016-07" db="EMBL/GenBank/DDBJ databases">
        <title>Caryophanon latum genome sequencing.</title>
        <authorList>
            <person name="Verma A."/>
            <person name="Pal Y."/>
            <person name="Krishnamurthi S."/>
        </authorList>
    </citation>
    <scope>NUCLEOTIDE SEQUENCE [LARGE SCALE GENOMIC DNA]</scope>
    <source>
        <strain evidence="1 2">DSM 14151</strain>
    </source>
</reference>
<dbReference type="RefSeq" id="WP_066461394.1">
    <property type="nucleotide sequence ID" value="NZ_MATO01000005.1"/>
</dbReference>
<protein>
    <recommendedName>
        <fullName evidence="3">HEPN domain-containing protein</fullName>
    </recommendedName>
</protein>
<evidence type="ECO:0000313" key="1">
    <source>
        <dbReference type="EMBL" id="OCS93753.1"/>
    </source>
</evidence>
<organism evidence="1 2">
    <name type="scientific">Caryophanon latum</name>
    <dbReference type="NCBI Taxonomy" id="33977"/>
    <lineage>
        <taxon>Bacteria</taxon>
        <taxon>Bacillati</taxon>
        <taxon>Bacillota</taxon>
        <taxon>Bacilli</taxon>
        <taxon>Bacillales</taxon>
        <taxon>Caryophanaceae</taxon>
        <taxon>Caryophanon</taxon>
    </lineage>
</organism>
<evidence type="ECO:0008006" key="3">
    <source>
        <dbReference type="Google" id="ProtNLM"/>
    </source>
</evidence>
<keyword evidence="2" id="KW-1185">Reference proteome</keyword>
<dbReference type="EMBL" id="MATO01000005">
    <property type="protein sequence ID" value="OCS93753.1"/>
    <property type="molecule type" value="Genomic_DNA"/>
</dbReference>
<dbReference type="Proteomes" id="UP000093482">
    <property type="component" value="Unassembled WGS sequence"/>
</dbReference>
<evidence type="ECO:0000313" key="2">
    <source>
        <dbReference type="Proteomes" id="UP000093482"/>
    </source>
</evidence>
<dbReference type="AlphaFoldDB" id="A0A1C0Z2X1"/>
<accession>A0A1C0Z2X1</accession>
<name>A0A1C0Z2X1_9BACL</name>
<comment type="caution">
    <text evidence="1">The sequence shown here is derived from an EMBL/GenBank/DDBJ whole genome shotgun (WGS) entry which is preliminary data.</text>
</comment>
<gene>
    <name evidence="1" type="ORF">A6K76_04440</name>
</gene>